<dbReference type="OMA" id="PDDPIPH"/>
<dbReference type="Proteomes" id="UP000019116">
    <property type="component" value="Chromosome 1A"/>
</dbReference>
<feature type="compositionally biased region" description="Gly residues" evidence="1">
    <location>
        <begin position="67"/>
        <end position="78"/>
    </location>
</feature>
<feature type="compositionally biased region" description="Basic and acidic residues" evidence="1">
    <location>
        <begin position="48"/>
        <end position="65"/>
    </location>
</feature>
<dbReference type="Gramene" id="TraesCS1A03G0474800.1">
    <property type="protein sequence ID" value="TraesCS1A03G0474800.1.CDS1"/>
    <property type="gene ID" value="TraesCS1A03G0474800"/>
</dbReference>
<dbReference type="Gramene" id="TraesCAD_scaffold_015326_01G000100.1">
    <property type="protein sequence ID" value="TraesCAD_scaffold_015326_01G000100.1"/>
    <property type="gene ID" value="TraesCAD_scaffold_015326_01G000100"/>
</dbReference>
<protein>
    <submittedName>
        <fullName evidence="2">Uncharacterized protein</fullName>
    </submittedName>
</protein>
<reference evidence="2" key="1">
    <citation type="submission" date="2018-08" db="EMBL/GenBank/DDBJ databases">
        <authorList>
            <person name="Rossello M."/>
        </authorList>
    </citation>
    <scope>NUCLEOTIDE SEQUENCE [LARGE SCALE GENOMIC DNA]</scope>
    <source>
        <strain evidence="2">cv. Chinese Spring</strain>
    </source>
</reference>
<feature type="region of interest" description="Disordered" evidence="1">
    <location>
        <begin position="48"/>
        <end position="87"/>
    </location>
</feature>
<sequence>MSDMPWKYTPSTFTTRSVAGSVSVYVEEAEAGVELRIVVGPHELHLVELGHEPDDPIPHDDKVKASEGGGPGGEGSEGLGLAEGRES</sequence>
<evidence type="ECO:0000313" key="2">
    <source>
        <dbReference type="EnsemblPlants" id="TraesCS1A02G176400.1.cds1"/>
    </source>
</evidence>
<dbReference type="Gramene" id="TraesCS1A02G176400.1">
    <property type="protein sequence ID" value="TraesCS1A02G176400.1.cds1"/>
    <property type="gene ID" value="TraesCS1A02G176400"/>
</dbReference>
<evidence type="ECO:0000313" key="3">
    <source>
        <dbReference type="Proteomes" id="UP000019116"/>
    </source>
</evidence>
<evidence type="ECO:0000256" key="1">
    <source>
        <dbReference type="SAM" id="MobiDB-lite"/>
    </source>
</evidence>
<dbReference type="AlphaFoldDB" id="A0A3B5XYU0"/>
<dbReference type="Gramene" id="TraesNOR1A03G00087710.1">
    <property type="protein sequence ID" value="TraesNOR1A03G00087710.1.CDS1"/>
    <property type="gene ID" value="TraesNOR1A03G00087710"/>
</dbReference>
<name>A0A3B5XYU0_WHEAT</name>
<proteinExistence type="predicted"/>
<reference evidence="2" key="2">
    <citation type="submission" date="2018-10" db="UniProtKB">
        <authorList>
            <consortium name="EnsemblPlants"/>
        </authorList>
    </citation>
    <scope>IDENTIFICATION</scope>
</reference>
<organism evidence="2">
    <name type="scientific">Triticum aestivum</name>
    <name type="common">Wheat</name>
    <dbReference type="NCBI Taxonomy" id="4565"/>
    <lineage>
        <taxon>Eukaryota</taxon>
        <taxon>Viridiplantae</taxon>
        <taxon>Streptophyta</taxon>
        <taxon>Embryophyta</taxon>
        <taxon>Tracheophyta</taxon>
        <taxon>Spermatophyta</taxon>
        <taxon>Magnoliopsida</taxon>
        <taxon>Liliopsida</taxon>
        <taxon>Poales</taxon>
        <taxon>Poaceae</taxon>
        <taxon>BOP clade</taxon>
        <taxon>Pooideae</taxon>
        <taxon>Triticodae</taxon>
        <taxon>Triticeae</taxon>
        <taxon>Triticinae</taxon>
        <taxon>Triticum</taxon>
    </lineage>
</organism>
<keyword evidence="3" id="KW-1185">Reference proteome</keyword>
<accession>A0A3B5XYU0</accession>
<dbReference type="EnsemblPlants" id="TraesCS1A02G176400.1">
    <property type="protein sequence ID" value="TraesCS1A02G176400.1.cds1"/>
    <property type="gene ID" value="TraesCS1A02G176400"/>
</dbReference>
<dbReference type="Gramene" id="TraesJUL1A03G00086380.1">
    <property type="protein sequence ID" value="TraesJUL1A03G00086380.1.CDS1"/>
    <property type="gene ID" value="TraesJUL1A03G00086380"/>
</dbReference>